<protein>
    <recommendedName>
        <fullName evidence="2">Right handed beta helix domain-containing protein</fullName>
    </recommendedName>
</protein>
<sequence>MAEVFYSVCPRGTADLKDVGDQVSITSGVLTLETGDWSAKNIGVGVNIEYNSLKCFISAVNSATSFDVLTATGGTPGDQATTDVTSLHHEYTSLSAAEAGFTDASHVNNTDLSAATGASTKVNICCYADDDDQTADSTTVTIDYGTDDADYYVNVYTPNAATGSKGCLSDESGQGTYQRHDGKWNANAYYLEMSVSVLRNSSPYTRIEGLQLHLNGGSNRRAYWSETTGAGEVWFTHSIAKATLSGGDASSSGIYLRKYNTVHVVHNNVVYDFINAANSNWGINRNDGTGRVYNNTVYNCRTGVYSSTNRTGRLKNNVVKDCTGSDYAGTFHANSTHNIGNNAASELAFGATHEAAKTTDGTEADKLVDSSETFPNVVVGNVVKNTTDTTYTYVTSIAEAASGKLGLNDDIFISGENYNVYTNKFGSVTFENEGADDFHLGSGDTLARGEGSDLSGEGYFTDDVDGDARDVWSIGADEGQSGVTTYNGSAAITLASLSVTGSGTYTPLYEATVTLTLGSLSVTAAGTYTPLYQGSGTLTVGSLIVAAAGTLSYQGTGSLTVGSLSVSGAATYTPLYQGTGTLTVAALSVTGAG</sequence>
<evidence type="ECO:0008006" key="2">
    <source>
        <dbReference type="Google" id="ProtNLM"/>
    </source>
</evidence>
<reference evidence="1" key="1">
    <citation type="journal article" date="2015" name="Nature">
        <title>Complex archaea that bridge the gap between prokaryotes and eukaryotes.</title>
        <authorList>
            <person name="Spang A."/>
            <person name="Saw J.H."/>
            <person name="Jorgensen S.L."/>
            <person name="Zaremba-Niedzwiedzka K."/>
            <person name="Martijn J."/>
            <person name="Lind A.E."/>
            <person name="van Eijk R."/>
            <person name="Schleper C."/>
            <person name="Guy L."/>
            <person name="Ettema T.J."/>
        </authorList>
    </citation>
    <scope>NUCLEOTIDE SEQUENCE</scope>
</reference>
<evidence type="ECO:0000313" key="1">
    <source>
        <dbReference type="EMBL" id="KKL91372.1"/>
    </source>
</evidence>
<gene>
    <name evidence="1" type="ORF">LCGC14_1895380</name>
</gene>
<dbReference type="EMBL" id="LAZR01019750">
    <property type="protein sequence ID" value="KKL91372.1"/>
    <property type="molecule type" value="Genomic_DNA"/>
</dbReference>
<name>A0A0F9IWC3_9ZZZZ</name>
<accession>A0A0F9IWC3</accession>
<dbReference type="AlphaFoldDB" id="A0A0F9IWC3"/>
<proteinExistence type="predicted"/>
<comment type="caution">
    <text evidence="1">The sequence shown here is derived from an EMBL/GenBank/DDBJ whole genome shotgun (WGS) entry which is preliminary data.</text>
</comment>
<feature type="non-terminal residue" evidence="1">
    <location>
        <position position="593"/>
    </location>
</feature>
<organism evidence="1">
    <name type="scientific">marine sediment metagenome</name>
    <dbReference type="NCBI Taxonomy" id="412755"/>
    <lineage>
        <taxon>unclassified sequences</taxon>
        <taxon>metagenomes</taxon>
        <taxon>ecological metagenomes</taxon>
    </lineage>
</organism>